<accession>A0A0E0AJ59</accession>
<proteinExistence type="predicted"/>
<protein>
    <submittedName>
        <fullName evidence="2">Uncharacterized protein</fullName>
    </submittedName>
</protein>
<feature type="region of interest" description="Disordered" evidence="1">
    <location>
        <begin position="62"/>
        <end position="106"/>
    </location>
</feature>
<dbReference type="Gramene" id="OGLUM07G12100.1">
    <property type="protein sequence ID" value="OGLUM07G12100.1"/>
    <property type="gene ID" value="OGLUM07G12100"/>
</dbReference>
<feature type="compositionally biased region" description="Gly residues" evidence="1">
    <location>
        <begin position="66"/>
        <end position="90"/>
    </location>
</feature>
<dbReference type="HOGENOM" id="CLU_2227364_0_0_1"/>
<keyword evidence="3" id="KW-1185">Reference proteome</keyword>
<evidence type="ECO:0000313" key="2">
    <source>
        <dbReference type="EnsemblPlants" id="OGLUM07G12100.1"/>
    </source>
</evidence>
<sequence length="106" mass="10291">MAVTWSGAGAGVAVTRCRRPAPELEDVLHDAAEPVAGPEHGVAFLPVEHGVSIAALIDSGAKDEGGGGWVQNGGNGGGGGYGNAGRGGNDAGWLSDWESAAAAPGS</sequence>
<dbReference type="Proteomes" id="UP000026961">
    <property type="component" value="Chromosome 7"/>
</dbReference>
<evidence type="ECO:0000313" key="3">
    <source>
        <dbReference type="Proteomes" id="UP000026961"/>
    </source>
</evidence>
<dbReference type="EnsemblPlants" id="OGLUM07G12100.1">
    <property type="protein sequence ID" value="OGLUM07G12100.1"/>
    <property type="gene ID" value="OGLUM07G12100"/>
</dbReference>
<reference evidence="2" key="1">
    <citation type="submission" date="2015-04" db="UniProtKB">
        <authorList>
            <consortium name="EnsemblPlants"/>
        </authorList>
    </citation>
    <scope>IDENTIFICATION</scope>
</reference>
<name>A0A0E0AJ59_9ORYZ</name>
<evidence type="ECO:0000256" key="1">
    <source>
        <dbReference type="SAM" id="MobiDB-lite"/>
    </source>
</evidence>
<dbReference type="AlphaFoldDB" id="A0A0E0AJ59"/>
<reference evidence="2" key="2">
    <citation type="submission" date="2018-05" db="EMBL/GenBank/DDBJ databases">
        <title>OgluRS3 (Oryza glumaepatula Reference Sequence Version 3).</title>
        <authorList>
            <person name="Zhang J."/>
            <person name="Kudrna D."/>
            <person name="Lee S."/>
            <person name="Talag J."/>
            <person name="Welchert J."/>
            <person name="Wing R.A."/>
        </authorList>
    </citation>
    <scope>NUCLEOTIDE SEQUENCE [LARGE SCALE GENOMIC DNA]</scope>
</reference>
<organism evidence="2">
    <name type="scientific">Oryza glumipatula</name>
    <dbReference type="NCBI Taxonomy" id="40148"/>
    <lineage>
        <taxon>Eukaryota</taxon>
        <taxon>Viridiplantae</taxon>
        <taxon>Streptophyta</taxon>
        <taxon>Embryophyta</taxon>
        <taxon>Tracheophyta</taxon>
        <taxon>Spermatophyta</taxon>
        <taxon>Magnoliopsida</taxon>
        <taxon>Liliopsida</taxon>
        <taxon>Poales</taxon>
        <taxon>Poaceae</taxon>
        <taxon>BOP clade</taxon>
        <taxon>Oryzoideae</taxon>
        <taxon>Oryzeae</taxon>
        <taxon>Oryzinae</taxon>
        <taxon>Oryza</taxon>
    </lineage>
</organism>